<keyword evidence="2" id="KW-0808">Transferase</keyword>
<dbReference type="Pfam" id="PF08032">
    <property type="entry name" value="SpoU_sub_bind"/>
    <property type="match status" value="1"/>
</dbReference>
<evidence type="ECO:0000313" key="6">
    <source>
        <dbReference type="Proteomes" id="UP000823926"/>
    </source>
</evidence>
<feature type="domain" description="RNA 2-O ribose methyltransferase substrate binding" evidence="4">
    <location>
        <begin position="44"/>
        <end position="129"/>
    </location>
</feature>
<sequence length="299" mass="32314">MPQESSRPAADERFSKRKAPATKERRGEPRKPAAERNERTPENIIFGIHPVREAIEAGTEIEKIYFRKTAGETLSPAERTQVGAANALREQALEADIHIQEVPIEKLNRLTHNGNHQGVAAVIAAIRYKDINELTEELEAQIAQGEAPLVMLMDSVTDIRNFGAIARSAECAGAAALIMPAKNSAPVNAEAIKSSAGALTLIPVCRVGSLKGAITRLKNIGMQCVAATEKSNTLVYEADFTRPTVIVMGAEDRGISRDVLSLCDVQAGIPLMGRIESLNVSAAAAVILFEARRQRFEQA</sequence>
<organism evidence="5 6">
    <name type="scientific">Candidatus Rikenella faecigallinarum</name>
    <dbReference type="NCBI Taxonomy" id="2838745"/>
    <lineage>
        <taxon>Bacteria</taxon>
        <taxon>Pseudomonadati</taxon>
        <taxon>Bacteroidota</taxon>
        <taxon>Bacteroidia</taxon>
        <taxon>Bacteroidales</taxon>
        <taxon>Rikenellaceae</taxon>
        <taxon>Rikenella</taxon>
    </lineage>
</organism>
<proteinExistence type="predicted"/>
<dbReference type="NCBIfam" id="TIGR00186">
    <property type="entry name" value="rRNA_methyl_3"/>
    <property type="match status" value="1"/>
</dbReference>
<dbReference type="Gene3D" id="3.40.1280.10">
    <property type="match status" value="1"/>
</dbReference>
<dbReference type="InterPro" id="IPR029026">
    <property type="entry name" value="tRNA_m1G_MTases_N"/>
</dbReference>
<dbReference type="GO" id="GO:0003723">
    <property type="term" value="F:RNA binding"/>
    <property type="evidence" value="ECO:0007669"/>
    <property type="project" value="InterPro"/>
</dbReference>
<evidence type="ECO:0000259" key="4">
    <source>
        <dbReference type="SMART" id="SM00967"/>
    </source>
</evidence>
<dbReference type="SUPFAM" id="SSF75217">
    <property type="entry name" value="alpha/beta knot"/>
    <property type="match status" value="1"/>
</dbReference>
<dbReference type="GO" id="GO:0005829">
    <property type="term" value="C:cytosol"/>
    <property type="evidence" value="ECO:0007669"/>
    <property type="project" value="TreeGrafter"/>
</dbReference>
<dbReference type="GO" id="GO:0008173">
    <property type="term" value="F:RNA methyltransferase activity"/>
    <property type="evidence" value="ECO:0007669"/>
    <property type="project" value="InterPro"/>
</dbReference>
<name>A0A9D1TY23_9BACT</name>
<dbReference type="InterPro" id="IPR029064">
    <property type="entry name" value="Ribosomal_eL30-like_sf"/>
</dbReference>
<dbReference type="InterPro" id="IPR029028">
    <property type="entry name" value="Alpha/beta_knot_MTases"/>
</dbReference>
<comment type="caution">
    <text evidence="5">The sequence shown here is derived from an EMBL/GenBank/DDBJ whole genome shotgun (WGS) entry which is preliminary data.</text>
</comment>
<dbReference type="PANTHER" id="PTHR46429">
    <property type="entry name" value="23S RRNA (GUANOSINE-2'-O-)-METHYLTRANSFERASE RLMB"/>
    <property type="match status" value="1"/>
</dbReference>
<dbReference type="SUPFAM" id="SSF55315">
    <property type="entry name" value="L30e-like"/>
    <property type="match status" value="1"/>
</dbReference>
<dbReference type="InterPro" id="IPR004441">
    <property type="entry name" value="rRNA_MeTrfase_TrmH"/>
</dbReference>
<dbReference type="GO" id="GO:0032259">
    <property type="term" value="P:methylation"/>
    <property type="evidence" value="ECO:0007669"/>
    <property type="project" value="UniProtKB-KW"/>
</dbReference>
<evidence type="ECO:0000256" key="2">
    <source>
        <dbReference type="ARBA" id="ARBA00022679"/>
    </source>
</evidence>
<feature type="region of interest" description="Disordered" evidence="3">
    <location>
        <begin position="1"/>
        <end position="42"/>
    </location>
</feature>
<dbReference type="Gene3D" id="3.30.1330.30">
    <property type="match status" value="1"/>
</dbReference>
<feature type="compositionally biased region" description="Basic and acidic residues" evidence="3">
    <location>
        <begin position="21"/>
        <end position="41"/>
    </location>
</feature>
<dbReference type="CDD" id="cd18103">
    <property type="entry name" value="SpoU-like_RlmB"/>
    <property type="match status" value="1"/>
</dbReference>
<dbReference type="EMBL" id="DXHL01000011">
    <property type="protein sequence ID" value="HIW10280.1"/>
    <property type="molecule type" value="Genomic_DNA"/>
</dbReference>
<gene>
    <name evidence="5" type="primary">rlmB</name>
    <name evidence="5" type="ORF">H9888_02150</name>
</gene>
<dbReference type="PANTHER" id="PTHR46429:SF1">
    <property type="entry name" value="23S RRNA (GUANOSINE-2'-O-)-METHYLTRANSFERASE RLMB"/>
    <property type="match status" value="1"/>
</dbReference>
<dbReference type="Proteomes" id="UP000823926">
    <property type="component" value="Unassembled WGS sequence"/>
</dbReference>
<evidence type="ECO:0000256" key="1">
    <source>
        <dbReference type="ARBA" id="ARBA00022603"/>
    </source>
</evidence>
<dbReference type="GO" id="GO:0006396">
    <property type="term" value="P:RNA processing"/>
    <property type="evidence" value="ECO:0007669"/>
    <property type="project" value="InterPro"/>
</dbReference>
<dbReference type="AlphaFoldDB" id="A0A9D1TY23"/>
<reference evidence="5" key="1">
    <citation type="journal article" date="2021" name="PeerJ">
        <title>Extensive microbial diversity within the chicken gut microbiome revealed by metagenomics and culture.</title>
        <authorList>
            <person name="Gilroy R."/>
            <person name="Ravi A."/>
            <person name="Getino M."/>
            <person name="Pursley I."/>
            <person name="Horton D.L."/>
            <person name="Alikhan N.F."/>
            <person name="Baker D."/>
            <person name="Gharbi K."/>
            <person name="Hall N."/>
            <person name="Watson M."/>
            <person name="Adriaenssens E.M."/>
            <person name="Foster-Nyarko E."/>
            <person name="Jarju S."/>
            <person name="Secka A."/>
            <person name="Antonio M."/>
            <person name="Oren A."/>
            <person name="Chaudhuri R.R."/>
            <person name="La Ragione R."/>
            <person name="Hildebrand F."/>
            <person name="Pallen M.J."/>
        </authorList>
    </citation>
    <scope>NUCLEOTIDE SEQUENCE</scope>
    <source>
        <strain evidence="5">ChiBcec15-1070</strain>
    </source>
</reference>
<dbReference type="SMART" id="SM00967">
    <property type="entry name" value="SpoU_sub_bind"/>
    <property type="match status" value="1"/>
</dbReference>
<reference evidence="5" key="2">
    <citation type="submission" date="2021-04" db="EMBL/GenBank/DDBJ databases">
        <authorList>
            <person name="Gilroy R."/>
        </authorList>
    </citation>
    <scope>NUCLEOTIDE SEQUENCE</scope>
    <source>
        <strain evidence="5">ChiBcec15-1070</strain>
    </source>
</reference>
<evidence type="ECO:0000256" key="3">
    <source>
        <dbReference type="SAM" id="MobiDB-lite"/>
    </source>
</evidence>
<evidence type="ECO:0000313" key="5">
    <source>
        <dbReference type="EMBL" id="HIW10280.1"/>
    </source>
</evidence>
<protein>
    <submittedName>
        <fullName evidence="5">23S rRNA (Guanosine(2251)-2'-O)-methyltransferase RlmB</fullName>
    </submittedName>
</protein>
<keyword evidence="1" id="KW-0489">Methyltransferase</keyword>
<accession>A0A9D1TY23</accession>
<dbReference type="InterPro" id="IPR001537">
    <property type="entry name" value="SpoU_MeTrfase"/>
</dbReference>
<dbReference type="Pfam" id="PF00588">
    <property type="entry name" value="SpoU_methylase"/>
    <property type="match status" value="1"/>
</dbReference>
<dbReference type="InterPro" id="IPR013123">
    <property type="entry name" value="SpoU_subst-bd"/>
</dbReference>